<comment type="caution">
    <text evidence="1">The sequence shown here is derived from an EMBL/GenBank/DDBJ whole genome shotgun (WGS) entry which is preliminary data.</text>
</comment>
<sequence length="32" mass="3655">LHYSWTEGSQECYSWTESAQTDVLVGLRTGFC</sequence>
<organism evidence="1 2">
    <name type="scientific">Araneus ventricosus</name>
    <name type="common">Orbweaver spider</name>
    <name type="synonym">Epeira ventricosa</name>
    <dbReference type="NCBI Taxonomy" id="182803"/>
    <lineage>
        <taxon>Eukaryota</taxon>
        <taxon>Metazoa</taxon>
        <taxon>Ecdysozoa</taxon>
        <taxon>Arthropoda</taxon>
        <taxon>Chelicerata</taxon>
        <taxon>Arachnida</taxon>
        <taxon>Araneae</taxon>
        <taxon>Araneomorphae</taxon>
        <taxon>Entelegynae</taxon>
        <taxon>Araneoidea</taxon>
        <taxon>Araneidae</taxon>
        <taxon>Araneus</taxon>
    </lineage>
</organism>
<evidence type="ECO:0000313" key="2">
    <source>
        <dbReference type="Proteomes" id="UP000499080"/>
    </source>
</evidence>
<gene>
    <name evidence="1" type="ORF">AVEN_275026-2_1</name>
</gene>
<dbReference type="AlphaFoldDB" id="A0A4Y2STR8"/>
<accession>A0A4Y2STR8</accession>
<keyword evidence="2" id="KW-1185">Reference proteome</keyword>
<protein>
    <submittedName>
        <fullName evidence="1">Uncharacterized protein</fullName>
    </submittedName>
</protein>
<name>A0A4Y2STR8_ARAVE</name>
<dbReference type="EMBL" id="BGPR01024051">
    <property type="protein sequence ID" value="GBN91768.1"/>
    <property type="molecule type" value="Genomic_DNA"/>
</dbReference>
<proteinExistence type="predicted"/>
<feature type="non-terminal residue" evidence="1">
    <location>
        <position position="1"/>
    </location>
</feature>
<reference evidence="1 2" key="1">
    <citation type="journal article" date="2019" name="Sci. Rep.">
        <title>Orb-weaving spider Araneus ventricosus genome elucidates the spidroin gene catalogue.</title>
        <authorList>
            <person name="Kono N."/>
            <person name="Nakamura H."/>
            <person name="Ohtoshi R."/>
            <person name="Moran D.A.P."/>
            <person name="Shinohara A."/>
            <person name="Yoshida Y."/>
            <person name="Fujiwara M."/>
            <person name="Mori M."/>
            <person name="Tomita M."/>
            <person name="Arakawa K."/>
        </authorList>
    </citation>
    <scope>NUCLEOTIDE SEQUENCE [LARGE SCALE GENOMIC DNA]</scope>
</reference>
<evidence type="ECO:0000313" key="1">
    <source>
        <dbReference type="EMBL" id="GBN91768.1"/>
    </source>
</evidence>
<dbReference type="Proteomes" id="UP000499080">
    <property type="component" value="Unassembled WGS sequence"/>
</dbReference>